<dbReference type="EMBL" id="CP145316">
    <property type="protein sequence ID" value="XAM17879.1"/>
    <property type="molecule type" value="Genomic_DNA"/>
</dbReference>
<dbReference type="SUPFAM" id="SSF143011">
    <property type="entry name" value="RelE-like"/>
    <property type="match status" value="1"/>
</dbReference>
<gene>
    <name evidence="2" type="ORF">V3I05_09340</name>
</gene>
<proteinExistence type="predicted"/>
<evidence type="ECO:0000256" key="1">
    <source>
        <dbReference type="ARBA" id="ARBA00022649"/>
    </source>
</evidence>
<dbReference type="InterPro" id="IPR007712">
    <property type="entry name" value="RelE/ParE_toxin"/>
</dbReference>
<keyword evidence="3" id="KW-1185">Reference proteome</keyword>
<dbReference type="PANTHER" id="PTHR38813">
    <property type="match status" value="1"/>
</dbReference>
<evidence type="ECO:0000313" key="3">
    <source>
        <dbReference type="Proteomes" id="UP001434737"/>
    </source>
</evidence>
<dbReference type="Proteomes" id="UP001434737">
    <property type="component" value="Chromosome"/>
</dbReference>
<evidence type="ECO:0000313" key="2">
    <source>
        <dbReference type="EMBL" id="XAM17879.1"/>
    </source>
</evidence>
<dbReference type="Pfam" id="PF05016">
    <property type="entry name" value="ParE_toxin"/>
    <property type="match status" value="1"/>
</dbReference>
<dbReference type="PANTHER" id="PTHR38813:SF1">
    <property type="entry name" value="TOXIN RELE1-RELATED"/>
    <property type="match status" value="1"/>
</dbReference>
<organism evidence="2 3">
    <name type="scientific">Helicobacter mastomyrinus</name>
    <dbReference type="NCBI Taxonomy" id="287948"/>
    <lineage>
        <taxon>Bacteria</taxon>
        <taxon>Pseudomonadati</taxon>
        <taxon>Campylobacterota</taxon>
        <taxon>Epsilonproteobacteria</taxon>
        <taxon>Campylobacterales</taxon>
        <taxon>Helicobacteraceae</taxon>
        <taxon>Helicobacter</taxon>
    </lineage>
</organism>
<name>A0ABZ3F3X3_9HELI</name>
<dbReference type="InterPro" id="IPR035093">
    <property type="entry name" value="RelE/ParE_toxin_dom_sf"/>
</dbReference>
<accession>A0ABZ3F3X3</accession>
<dbReference type="Gene3D" id="3.30.2310.20">
    <property type="entry name" value="RelE-like"/>
    <property type="match status" value="1"/>
</dbReference>
<dbReference type="RefSeq" id="WP_295701523.1">
    <property type="nucleotide sequence ID" value="NZ_CP145316.1"/>
</dbReference>
<keyword evidence="1" id="KW-1277">Toxin-antitoxin system</keyword>
<dbReference type="InterPro" id="IPR052747">
    <property type="entry name" value="TA_system_RelE_toxin"/>
</dbReference>
<sequence>MNFDIKYSRAVKKFLHKHRDLAPKIIDCLEQIAQNPYSNTLDIKKLQHTTNCFRLRIGKYRILYEIRDEEILIYAYDADSRGDVYK</sequence>
<protein>
    <submittedName>
        <fullName evidence="2">Type II toxin-antitoxin system RelE/ParE family toxin</fullName>
    </submittedName>
</protein>
<reference evidence="2 3" key="1">
    <citation type="submission" date="2024-02" db="EMBL/GenBank/DDBJ databases">
        <title>Genome and pathogenicity analysis of Helicobacter mastomyrinus isolated from mice.</title>
        <authorList>
            <person name="Zhu L."/>
        </authorList>
    </citation>
    <scope>NUCLEOTIDE SEQUENCE [LARGE SCALE GENOMIC DNA]</scope>
    <source>
        <strain evidence="2 3">Hm-17</strain>
    </source>
</reference>